<organism evidence="2 3">
    <name type="scientific">Halobaculum litoreum</name>
    <dbReference type="NCBI Taxonomy" id="3031998"/>
    <lineage>
        <taxon>Archaea</taxon>
        <taxon>Methanobacteriati</taxon>
        <taxon>Methanobacteriota</taxon>
        <taxon>Stenosarchaea group</taxon>
        <taxon>Halobacteria</taxon>
        <taxon>Halobacteriales</taxon>
        <taxon>Haloferacaceae</taxon>
        <taxon>Halobaculum</taxon>
    </lineage>
</organism>
<protein>
    <submittedName>
        <fullName evidence="2">Uncharacterized protein</fullName>
    </submittedName>
</protein>
<evidence type="ECO:0000313" key="2">
    <source>
        <dbReference type="EMBL" id="MFC7137135.1"/>
    </source>
</evidence>
<accession>A0ABD5XTZ7</accession>
<dbReference type="AlphaFoldDB" id="A0ABD5XTZ7"/>
<feature type="region of interest" description="Disordered" evidence="1">
    <location>
        <begin position="49"/>
        <end position="71"/>
    </location>
</feature>
<dbReference type="EMBL" id="JBHSZG010000001">
    <property type="protein sequence ID" value="MFC7137135.1"/>
    <property type="molecule type" value="Genomic_DNA"/>
</dbReference>
<keyword evidence="3" id="KW-1185">Reference proteome</keyword>
<proteinExistence type="predicted"/>
<evidence type="ECO:0000313" key="3">
    <source>
        <dbReference type="Proteomes" id="UP001596368"/>
    </source>
</evidence>
<comment type="caution">
    <text evidence="2">The sequence shown here is derived from an EMBL/GenBank/DDBJ whole genome shotgun (WGS) entry which is preliminary data.</text>
</comment>
<feature type="compositionally biased region" description="Low complexity" evidence="1">
    <location>
        <begin position="55"/>
        <end position="64"/>
    </location>
</feature>
<name>A0ABD5XTZ7_9EURY</name>
<reference evidence="2 3" key="1">
    <citation type="journal article" date="2019" name="Int. J. Syst. Evol. Microbiol.">
        <title>The Global Catalogue of Microorganisms (GCM) 10K type strain sequencing project: providing services to taxonomists for standard genome sequencing and annotation.</title>
        <authorList>
            <consortium name="The Broad Institute Genomics Platform"/>
            <consortium name="The Broad Institute Genome Sequencing Center for Infectious Disease"/>
            <person name="Wu L."/>
            <person name="Ma J."/>
        </authorList>
    </citation>
    <scope>NUCLEOTIDE SEQUENCE [LARGE SCALE GENOMIC DNA]</scope>
    <source>
        <strain evidence="2 3">DT92</strain>
    </source>
</reference>
<evidence type="ECO:0000256" key="1">
    <source>
        <dbReference type="SAM" id="MobiDB-lite"/>
    </source>
</evidence>
<gene>
    <name evidence="2" type="ORF">ACFQRB_13135</name>
</gene>
<dbReference type="Proteomes" id="UP001596368">
    <property type="component" value="Unassembled WGS sequence"/>
</dbReference>
<sequence length="71" mass="7136">MITNREIASSALLNEALDEVVESAVDNGFERGELAAVFRDRAAALEAEADGDGAAGVEAAGVEADGVDDGA</sequence>